<dbReference type="PANTHER" id="PTHR43116">
    <property type="entry name" value="PEPTIDE CHAIN RELEASE FACTOR 2"/>
    <property type="match status" value="1"/>
</dbReference>
<dbReference type="InterPro" id="IPR004374">
    <property type="entry name" value="PrfB"/>
</dbReference>
<dbReference type="GO" id="GO:0004725">
    <property type="term" value="F:protein tyrosine phosphatase activity"/>
    <property type="evidence" value="ECO:0007669"/>
    <property type="project" value="UniProtKB-EC"/>
</dbReference>
<dbReference type="Gene3D" id="3.40.250.10">
    <property type="entry name" value="Rhodanese-like domain"/>
    <property type="match status" value="1"/>
</dbReference>
<evidence type="ECO:0000259" key="14">
    <source>
        <dbReference type="PROSITE" id="PS50206"/>
    </source>
</evidence>
<dbReference type="InterPro" id="IPR000340">
    <property type="entry name" value="Dual-sp_phosphatase_cat-dom"/>
</dbReference>
<feature type="compositionally biased region" description="Polar residues" evidence="10">
    <location>
        <begin position="405"/>
        <end position="417"/>
    </location>
</feature>
<dbReference type="InterPro" id="IPR001611">
    <property type="entry name" value="Leu-rich_rpt"/>
</dbReference>
<feature type="compositionally biased region" description="Basic and acidic residues" evidence="10">
    <location>
        <begin position="382"/>
        <end position="395"/>
    </location>
</feature>
<feature type="compositionally biased region" description="Basic and acidic residues" evidence="10">
    <location>
        <begin position="917"/>
        <end position="930"/>
    </location>
</feature>
<sequence>MRRDPLGVQQQAGRGNVGGGQDALAGAGAHGGACSAGGAEGKLPDAVKSVDQAVRQLLAALTKCVRVQCPYYSFSNGLMDTMLPKQRLLKQCKCSPQQICSPPKPNSTLFTMARIVRLEGPLALYAGLPPTLLTAIPSTAVYFTSYEMLLKRFKKAFPEQNHGLLAMASGSMARAAAATIFSPFELIRVQMQAVANAHPFATYVRQVWQGGARQLFAGLGATLARDIPFSACYWYGIETSKEYLTERVPIADPQRKRVSVAFVSGVLAGVLATIATHPFDVVKTRSQLVVYSKDMAPAPSFSQLLGQVWQKEGAHGFTAGLAPRVVKVAPACAIMISSYEATKQAFNCACNASPASVNWQLARKVPTLTPGRPATPRLPAMAHDEAPHAQQDAKKQLKAFDGSASAVSTCPTGSNRSAEPVPDETSSLSLSSSCLSFASRRLRRRRLRSSLARVPLISVTSLYNRLQTSGVVLVDCRKSVEFAAGHLPDALHCPHVHTGPHLPALSCAGQLAKTVEDVLELTENAKLREKLERRDLIEVVVIGGNHTGASFLYRMDWGYRFAKMLMEEGRVFSVRFLAQGFPAFAKKYRFMLVSTPSDGHQETENNTGKEEQQDVPTETAVSSPTSAMHFPNEIVDGFLFLGNFWQANSAEVIDALQITHVVNMGAITDQRNKFDHVEYLDVAIKDNVDVDIAQEFGPTIEFIQKAAEENGRVLIHCVQGVSRSSTICIWYVMLKTKCTLSAAYSHVLKCRPLIFPNRGFMAQLIANERELYGDQSVTEDELELLQNGLLPPVDRSGSALSVAPDAMKAVALELAVVGSARGKAVEAAAVHLVVQPLALISLGTRPEGAVALTNHFSAGHAILSLCSARARQRSTREAASASKRDVITHMVEFFPSPEDDGLSSSFQATSQALAARRAAEAEKQPREEKPGSTLVLAGNTREGFHHRLRNIQLVALANALHKSQVPGLAGLDLRYNHLGEHEEASDQHDPDSGGEDDEEGGRDEREYLLDTALSLGRLLQPTPSYLCQIAELNLQGNRLGSESCRLLCAALDAAGSASPLRRLNLNGNPLGSMGGHAIAALLASSTCPLREVDVGNTELDVANLIAIAQSLRGNRNLEALNLDNPIIRTKEEEAIQYIGKALQVNRVLTNLSLAKHQMTDHGAQVLAERLLDNRTLRRLVLRANRIESTGASALAALLLRHPTLAEFDLSANRIGDAGAKAFALVLRAGMATPLEVLSLCNTSLTDDGMAALVSACLRPQNQDAGYRLRCLLLWGNIFGPKTSPLVLELCQPGGLFHEHSVETDFLPRLVDGEVLVAHQETRTSILVQHQFFCTALMLGRFLPRRARAALICAAPRASANAQVPFRSCQAPCNAAHEVWGSSRGSFALYTPLKPSQSNNVPVRWFSSIDSSASDESFASLAEQAQREIEVIHDVVAAGHATQELADLREEAAAPDLWDDATHAASVVQRLAALESRETRAHELHRRFLDTKELYVLATEEEDEPMLRDCVSAMAAARDDAQQLRLELLLSHESDARSCFLEIQAGAGGTDSCDWTAMLARMYSRWGESRGFQVQHVDESVGDEAGFRSVVLRLDGAYAYGWAKSEAGVHRLVRISPFDSAGRRHTSFAQVRVYPMAAEGRSNEEIEISTKDLRIDTFRSSGAGGQHVNTTDSAIRITHLPTGIVVQSQSDRSQHRNKAEALAMLRAKLYQRKLEEEVRKRQQFAQGLGDNAWGNQIRSYVLHPYQLVKDHRTNYSEGNTTQVLDGDIDHFIEKMLLQATSDGHPDGLKA</sequence>
<dbReference type="SMART" id="SM00937">
    <property type="entry name" value="PCRF"/>
    <property type="match status" value="1"/>
</dbReference>
<dbReference type="InterPro" id="IPR029021">
    <property type="entry name" value="Prot-tyrosine_phosphatase-like"/>
</dbReference>
<dbReference type="PROSITE" id="PS50206">
    <property type="entry name" value="RHODANESE_3"/>
    <property type="match status" value="1"/>
</dbReference>
<feature type="repeat" description="Solcar" evidence="9">
    <location>
        <begin position="161"/>
        <end position="243"/>
    </location>
</feature>
<dbReference type="CDD" id="cd00158">
    <property type="entry name" value="RHOD"/>
    <property type="match status" value="1"/>
</dbReference>
<dbReference type="SUPFAM" id="SSF75620">
    <property type="entry name" value="Release factor"/>
    <property type="match status" value="1"/>
</dbReference>
<dbReference type="InterPro" id="IPR001763">
    <property type="entry name" value="Rhodanese-like_dom"/>
</dbReference>
<evidence type="ECO:0000256" key="5">
    <source>
        <dbReference type="ARBA" id="ARBA00022801"/>
    </source>
</evidence>
<dbReference type="Pfam" id="PF00153">
    <property type="entry name" value="Mito_carr"/>
    <property type="match status" value="3"/>
</dbReference>
<feature type="compositionally biased region" description="Polar residues" evidence="10">
    <location>
        <begin position="614"/>
        <end position="623"/>
    </location>
</feature>
<evidence type="ECO:0000256" key="4">
    <source>
        <dbReference type="ARBA" id="ARBA00022692"/>
    </source>
</evidence>
<feature type="region of interest" description="Disordered" evidence="10">
    <location>
        <begin position="368"/>
        <end position="429"/>
    </location>
</feature>
<dbReference type="NCBIfam" id="TIGR00020">
    <property type="entry name" value="prfB"/>
    <property type="match status" value="1"/>
</dbReference>
<dbReference type="Gene3D" id="3.30.160.20">
    <property type="match status" value="1"/>
</dbReference>
<dbReference type="FunFam" id="3.30.160.20:FF:000004">
    <property type="entry name" value="Peptide chain release factor 1"/>
    <property type="match status" value="1"/>
</dbReference>
<feature type="domain" description="Rhodanese" evidence="14">
    <location>
        <begin position="467"/>
        <end position="593"/>
    </location>
</feature>
<proteinExistence type="inferred from homology"/>
<dbReference type="SUPFAM" id="SSF52047">
    <property type="entry name" value="RNI-like"/>
    <property type="match status" value="1"/>
</dbReference>
<dbReference type="EC" id="3.1.3.48" evidence="3"/>
<dbReference type="Gene3D" id="1.50.40.10">
    <property type="entry name" value="Mitochondrial carrier domain"/>
    <property type="match status" value="1"/>
</dbReference>
<dbReference type="EMBL" id="BSXW01000277">
    <property type="protein sequence ID" value="GMF17316.1"/>
    <property type="molecule type" value="Genomic_DNA"/>
</dbReference>
<dbReference type="Pfam" id="PF13516">
    <property type="entry name" value="LRR_6"/>
    <property type="match status" value="2"/>
</dbReference>
<feature type="transmembrane region" description="Helical" evidence="11">
    <location>
        <begin position="122"/>
        <end position="143"/>
    </location>
</feature>
<comment type="similarity">
    <text evidence="2">Belongs to the prokaryotic/mitochondrial release factor family.</text>
</comment>
<name>A0A9W6WTR3_9STRA</name>
<dbReference type="Gene3D" id="1.20.58.410">
    <property type="entry name" value="Release factor"/>
    <property type="match status" value="1"/>
</dbReference>
<feature type="region of interest" description="Disordered" evidence="10">
    <location>
        <begin position="596"/>
        <end position="623"/>
    </location>
</feature>
<comment type="caution">
    <text evidence="15">The sequence shown here is derived from an EMBL/GenBank/DDBJ whole genome shotgun (WGS) entry which is preliminary data.</text>
</comment>
<dbReference type="InterPro" id="IPR005139">
    <property type="entry name" value="PCRF"/>
</dbReference>
<evidence type="ECO:0000313" key="15">
    <source>
        <dbReference type="EMBL" id="GMF17316.1"/>
    </source>
</evidence>
<keyword evidence="6" id="KW-0904">Protein phosphatase</keyword>
<dbReference type="PROSITE" id="PS00383">
    <property type="entry name" value="TYR_PHOSPHATASE_1"/>
    <property type="match status" value="1"/>
</dbReference>
<dbReference type="PROSITE" id="PS50054">
    <property type="entry name" value="TYR_PHOSPHATASE_DUAL"/>
    <property type="match status" value="1"/>
</dbReference>
<keyword evidence="8 9" id="KW-0472">Membrane</keyword>
<dbReference type="InterPro" id="IPR016130">
    <property type="entry name" value="Tyr_Pase_AS"/>
</dbReference>
<dbReference type="PANTHER" id="PTHR43116:SF3">
    <property type="entry name" value="CLASS I PEPTIDE CHAIN RELEASE FACTOR"/>
    <property type="match status" value="1"/>
</dbReference>
<feature type="domain" description="Tyrosine-protein phosphatase" evidence="12">
    <location>
        <begin position="630"/>
        <end position="773"/>
    </location>
</feature>
<accession>A0A9W6WTR3</accession>
<evidence type="ECO:0000256" key="10">
    <source>
        <dbReference type="SAM" id="MobiDB-lite"/>
    </source>
</evidence>
<protein>
    <recommendedName>
        <fullName evidence="3">protein-tyrosine-phosphatase</fullName>
        <ecNumber evidence="3">3.1.3.48</ecNumber>
    </recommendedName>
</protein>
<dbReference type="Proteomes" id="UP001165083">
    <property type="component" value="Unassembled WGS sequence"/>
</dbReference>
<feature type="domain" description="Tyrosine specific protein phosphatases" evidence="13">
    <location>
        <begin position="694"/>
        <end position="752"/>
    </location>
</feature>
<feature type="repeat" description="Solcar" evidence="9">
    <location>
        <begin position="68"/>
        <end position="152"/>
    </location>
</feature>
<dbReference type="HAMAP" id="MF_00094">
    <property type="entry name" value="Rel_fac_2"/>
    <property type="match status" value="1"/>
</dbReference>
<dbReference type="FunFam" id="3.90.190.10:FF:000148">
    <property type="entry name" value="Dual specificity protein phosphatase PHS1"/>
    <property type="match status" value="1"/>
</dbReference>
<organism evidence="15 16">
    <name type="scientific">Phytophthora lilii</name>
    <dbReference type="NCBI Taxonomy" id="2077276"/>
    <lineage>
        <taxon>Eukaryota</taxon>
        <taxon>Sar</taxon>
        <taxon>Stramenopiles</taxon>
        <taxon>Oomycota</taxon>
        <taxon>Peronosporomycetes</taxon>
        <taxon>Peronosporales</taxon>
        <taxon>Peronosporaceae</taxon>
        <taxon>Phytophthora</taxon>
    </lineage>
</organism>
<dbReference type="InterPro" id="IPR000352">
    <property type="entry name" value="Pep_chain_release_fac_I"/>
</dbReference>
<dbReference type="InterPro" id="IPR032675">
    <property type="entry name" value="LRR_dom_sf"/>
</dbReference>
<evidence type="ECO:0000256" key="2">
    <source>
        <dbReference type="ARBA" id="ARBA00010835"/>
    </source>
</evidence>
<evidence type="ECO:0000259" key="13">
    <source>
        <dbReference type="PROSITE" id="PS50056"/>
    </source>
</evidence>
<keyword evidence="5" id="KW-0378">Hydrolase</keyword>
<dbReference type="GO" id="GO:0005737">
    <property type="term" value="C:cytoplasm"/>
    <property type="evidence" value="ECO:0007669"/>
    <property type="project" value="InterPro"/>
</dbReference>
<reference evidence="15" key="1">
    <citation type="submission" date="2023-04" db="EMBL/GenBank/DDBJ databases">
        <title>Phytophthora lilii NBRC 32176.</title>
        <authorList>
            <person name="Ichikawa N."/>
            <person name="Sato H."/>
            <person name="Tonouchi N."/>
        </authorList>
    </citation>
    <scope>NUCLEOTIDE SEQUENCE</scope>
    <source>
        <strain evidence="15">NBRC 32176</strain>
    </source>
</reference>
<comment type="subcellular location">
    <subcellularLocation>
        <location evidence="1">Membrane</location>
        <topology evidence="1">Multi-pass membrane protein</topology>
    </subcellularLocation>
</comment>
<evidence type="ECO:0000256" key="9">
    <source>
        <dbReference type="PROSITE-ProRule" id="PRU00282"/>
    </source>
</evidence>
<dbReference type="SMART" id="SM00368">
    <property type="entry name" value="LRR_RI"/>
    <property type="match status" value="7"/>
</dbReference>
<feature type="region of interest" description="Disordered" evidence="10">
    <location>
        <begin position="981"/>
        <end position="1002"/>
    </location>
</feature>
<evidence type="ECO:0000256" key="3">
    <source>
        <dbReference type="ARBA" id="ARBA00013064"/>
    </source>
</evidence>
<evidence type="ECO:0000313" key="16">
    <source>
        <dbReference type="Proteomes" id="UP001165083"/>
    </source>
</evidence>
<dbReference type="InterPro" id="IPR045853">
    <property type="entry name" value="Pep_chain_release_fac_I_sf"/>
</dbReference>
<dbReference type="InterPro" id="IPR018108">
    <property type="entry name" value="MCP_transmembrane"/>
</dbReference>
<keyword evidence="16" id="KW-1185">Reference proteome</keyword>
<dbReference type="CDD" id="cd14498">
    <property type="entry name" value="DSP"/>
    <property type="match status" value="1"/>
</dbReference>
<feature type="compositionally biased region" description="Basic and acidic residues" evidence="10">
    <location>
        <begin position="599"/>
        <end position="612"/>
    </location>
</feature>
<dbReference type="GO" id="GO:0016149">
    <property type="term" value="F:translation release factor activity, codon specific"/>
    <property type="evidence" value="ECO:0007669"/>
    <property type="project" value="InterPro"/>
</dbReference>
<keyword evidence="7" id="KW-0648">Protein biosynthesis</keyword>
<gene>
    <name evidence="15" type="ORF">Plil01_000631400</name>
</gene>
<evidence type="ECO:0000256" key="6">
    <source>
        <dbReference type="ARBA" id="ARBA00022912"/>
    </source>
</evidence>
<evidence type="ECO:0000259" key="12">
    <source>
        <dbReference type="PROSITE" id="PS50054"/>
    </source>
</evidence>
<keyword evidence="4 9" id="KW-0812">Transmembrane</keyword>
<dbReference type="GO" id="GO:0016020">
    <property type="term" value="C:membrane"/>
    <property type="evidence" value="ECO:0007669"/>
    <property type="project" value="UniProtKB-SubCell"/>
</dbReference>
<dbReference type="SUPFAM" id="SSF103506">
    <property type="entry name" value="Mitochondrial carrier"/>
    <property type="match status" value="1"/>
</dbReference>
<evidence type="ECO:0000256" key="8">
    <source>
        <dbReference type="ARBA" id="ARBA00023136"/>
    </source>
</evidence>
<dbReference type="Pfam" id="PF00782">
    <property type="entry name" value="DSPc"/>
    <property type="match status" value="1"/>
</dbReference>
<dbReference type="PROSITE" id="PS50056">
    <property type="entry name" value="TYR_PHOSPHATASE_2"/>
    <property type="match status" value="1"/>
</dbReference>
<keyword evidence="11" id="KW-1133">Transmembrane helix</keyword>
<evidence type="ECO:0000256" key="7">
    <source>
        <dbReference type="ARBA" id="ARBA00022917"/>
    </source>
</evidence>
<dbReference type="Pfam" id="PF00472">
    <property type="entry name" value="RF-1"/>
    <property type="match status" value="1"/>
</dbReference>
<feature type="region of interest" description="Disordered" evidence="10">
    <location>
        <begin position="1"/>
        <end position="21"/>
    </location>
</feature>
<dbReference type="PROSITE" id="PS50920">
    <property type="entry name" value="SOLCAR"/>
    <property type="match status" value="3"/>
</dbReference>
<feature type="repeat" description="Solcar" evidence="9">
    <location>
        <begin position="256"/>
        <end position="345"/>
    </location>
</feature>
<dbReference type="SMART" id="SM00195">
    <property type="entry name" value="DSPc"/>
    <property type="match status" value="1"/>
</dbReference>
<feature type="compositionally biased region" description="Basic and acidic residues" evidence="10">
    <location>
        <begin position="981"/>
        <end position="991"/>
    </location>
</feature>
<evidence type="ECO:0000256" key="1">
    <source>
        <dbReference type="ARBA" id="ARBA00004141"/>
    </source>
</evidence>
<dbReference type="Pfam" id="PF03462">
    <property type="entry name" value="PCRF"/>
    <property type="match status" value="1"/>
</dbReference>
<dbReference type="InterPro" id="IPR023395">
    <property type="entry name" value="MCP_dom_sf"/>
</dbReference>
<feature type="region of interest" description="Disordered" evidence="10">
    <location>
        <begin position="913"/>
        <end position="935"/>
    </location>
</feature>
<dbReference type="Pfam" id="PF00581">
    <property type="entry name" value="Rhodanese"/>
    <property type="match status" value="1"/>
</dbReference>
<dbReference type="SUPFAM" id="SSF52821">
    <property type="entry name" value="Rhodanese/Cell cycle control phosphatase"/>
    <property type="match status" value="1"/>
</dbReference>
<dbReference type="InterPro" id="IPR020422">
    <property type="entry name" value="TYR_PHOSPHATASE_DUAL_dom"/>
</dbReference>
<evidence type="ECO:0000256" key="11">
    <source>
        <dbReference type="SAM" id="Phobius"/>
    </source>
</evidence>
<dbReference type="OrthoDB" id="2019491at2759"/>
<dbReference type="PROSITE" id="PS00745">
    <property type="entry name" value="RF_PROK_I"/>
    <property type="match status" value="1"/>
</dbReference>
<dbReference type="InterPro" id="IPR000387">
    <property type="entry name" value="Tyr_Pase_dom"/>
</dbReference>
<dbReference type="Gene3D" id="3.30.70.1660">
    <property type="match status" value="1"/>
</dbReference>
<feature type="compositionally biased region" description="Acidic residues" evidence="10">
    <location>
        <begin position="992"/>
        <end position="1001"/>
    </location>
</feature>
<dbReference type="InterPro" id="IPR036873">
    <property type="entry name" value="Rhodanese-like_dom_sf"/>
</dbReference>
<dbReference type="Gene3D" id="3.90.190.10">
    <property type="entry name" value="Protein tyrosine phosphatase superfamily"/>
    <property type="match status" value="1"/>
</dbReference>
<dbReference type="SUPFAM" id="SSF52799">
    <property type="entry name" value="(Phosphotyrosine protein) phosphatases II"/>
    <property type="match status" value="1"/>
</dbReference>
<dbReference type="Gene3D" id="3.80.10.10">
    <property type="entry name" value="Ribonuclease Inhibitor"/>
    <property type="match status" value="2"/>
</dbReference>